<organism evidence="1 2">
    <name type="scientific">Peterkaempfera bronchialis</name>
    <dbReference type="NCBI Taxonomy" id="2126346"/>
    <lineage>
        <taxon>Bacteria</taxon>
        <taxon>Bacillati</taxon>
        <taxon>Actinomycetota</taxon>
        <taxon>Actinomycetes</taxon>
        <taxon>Kitasatosporales</taxon>
        <taxon>Streptomycetaceae</taxon>
        <taxon>Peterkaempfera</taxon>
    </lineage>
</organism>
<gene>
    <name evidence="1" type="ORF">C7M71_004700</name>
</gene>
<dbReference type="KEGG" id="stri:C7M71_004700"/>
<sequence>MGGSLAADLVVIGAECGNERALAGSADAGRGAGLLAGALPGAWYDGVPEPGRTVLVPPDAEANTMLTAVQEAAGREGRFLVVCLLGRLVADPRLRRLALVTAGSTRENAYRRGLAWDWVVSAMVHGGHAETLLLVDAVVDREVWEALGREGGGPAELLDHSRVPLWGRVAPWVPGRRGRGATVPGGDGSFAEAVVRLVQQGVPGLPAAVSPADLHPAVCEQLGAQGRTGARMVVPSAGGRLLLRNPAALRGKLSGMPLSGELLAVLGRKDSPSRPPSA</sequence>
<reference evidence="2" key="1">
    <citation type="submission" date="2018-07" db="EMBL/GenBank/DDBJ databases">
        <title>Streptacidiphilus bronchialis DSM 106435 chromosome.</title>
        <authorList>
            <person name="Batra D."/>
            <person name="Gulvik C.A."/>
        </authorList>
    </citation>
    <scope>NUCLEOTIDE SEQUENCE [LARGE SCALE GENOMIC DNA]</scope>
    <source>
        <strain evidence="2">DSM 106435</strain>
    </source>
</reference>
<keyword evidence="2" id="KW-1185">Reference proteome</keyword>
<protein>
    <submittedName>
        <fullName evidence="1">Uncharacterized protein</fullName>
    </submittedName>
</protein>
<accession>A0A345ST04</accession>
<dbReference type="OrthoDB" id="3865408at2"/>
<proteinExistence type="predicted"/>
<dbReference type="RefSeq" id="WP_111495235.1">
    <property type="nucleotide sequence ID" value="NZ_CP031264.1"/>
</dbReference>
<dbReference type="Proteomes" id="UP000249340">
    <property type="component" value="Chromosome"/>
</dbReference>
<evidence type="ECO:0000313" key="2">
    <source>
        <dbReference type="Proteomes" id="UP000249340"/>
    </source>
</evidence>
<dbReference type="EMBL" id="CP031264">
    <property type="protein sequence ID" value="AXI76859.1"/>
    <property type="molecule type" value="Genomic_DNA"/>
</dbReference>
<dbReference type="AlphaFoldDB" id="A0A345ST04"/>
<name>A0A345ST04_9ACTN</name>
<evidence type="ECO:0000313" key="1">
    <source>
        <dbReference type="EMBL" id="AXI76859.1"/>
    </source>
</evidence>